<gene>
    <name evidence="2" type="ORF">ACFFNX_39040</name>
</gene>
<protein>
    <submittedName>
        <fullName evidence="2">Uncharacterized protein</fullName>
    </submittedName>
</protein>
<dbReference type="RefSeq" id="WP_378211184.1">
    <property type="nucleotide sequence ID" value="NZ_JBHLZP010000474.1"/>
</dbReference>
<evidence type="ECO:0000313" key="2">
    <source>
        <dbReference type="EMBL" id="MFB9838178.1"/>
    </source>
</evidence>
<accession>A0ABV5YT12</accession>
<organism evidence="2 3">
    <name type="scientific">Actinoallomurus acaciae</name>
    <dbReference type="NCBI Taxonomy" id="502577"/>
    <lineage>
        <taxon>Bacteria</taxon>
        <taxon>Bacillati</taxon>
        <taxon>Actinomycetota</taxon>
        <taxon>Actinomycetes</taxon>
        <taxon>Streptosporangiales</taxon>
        <taxon>Thermomonosporaceae</taxon>
        <taxon>Actinoallomurus</taxon>
    </lineage>
</organism>
<dbReference type="SUPFAM" id="SSF48239">
    <property type="entry name" value="Terpenoid cyclases/Protein prenyltransferases"/>
    <property type="match status" value="1"/>
</dbReference>
<comment type="caution">
    <text evidence="2">The sequence shown here is derived from an EMBL/GenBank/DDBJ whole genome shotgun (WGS) entry which is preliminary data.</text>
</comment>
<name>A0ABV5YT12_9ACTN</name>
<dbReference type="Proteomes" id="UP001589627">
    <property type="component" value="Unassembled WGS sequence"/>
</dbReference>
<keyword evidence="1" id="KW-0732">Signal</keyword>
<sequence>MHIAVRQLLATLTVGAVVAGFAAPAQATPRSSAVAAATWQASQLDDHGGIHNDQYDFTDWGLTVDSVVALKATGARPALATKATAYVAAHVRSYNSDDYGQPGVRISGATGKLLYLADVTGSDPRDFGGFDLRAESLALMTASGVNRGRFQDQGTTDYSNTFGQAFNILGLARSGGVPRAAVSFLTRQQCAAGGFRLDPDDAAPRCDQAADPVLDPDSTGLSVQALLAAYRTGNKAAGTAARKGALWLLREQAQNGSFDGSGPTASANTNSTGLAGEAIRAVGRTHLVTADAGRRLLTGAAKAASWVRTLQLTPADATADIGAVAYDATALSDARRNGITTETRDQWRRATPQALLVLARVSLDDIGRQRRR</sequence>
<feature type="signal peptide" evidence="1">
    <location>
        <begin position="1"/>
        <end position="27"/>
    </location>
</feature>
<dbReference type="EMBL" id="JBHLZP010000474">
    <property type="protein sequence ID" value="MFB9838178.1"/>
    <property type="molecule type" value="Genomic_DNA"/>
</dbReference>
<dbReference type="Gene3D" id="1.50.10.20">
    <property type="match status" value="1"/>
</dbReference>
<keyword evidence="3" id="KW-1185">Reference proteome</keyword>
<dbReference type="InterPro" id="IPR008930">
    <property type="entry name" value="Terpenoid_cyclase/PrenylTrfase"/>
</dbReference>
<proteinExistence type="predicted"/>
<reference evidence="2 3" key="1">
    <citation type="submission" date="2024-09" db="EMBL/GenBank/DDBJ databases">
        <authorList>
            <person name="Sun Q."/>
            <person name="Mori K."/>
        </authorList>
    </citation>
    <scope>NUCLEOTIDE SEQUENCE [LARGE SCALE GENOMIC DNA]</scope>
    <source>
        <strain evidence="2 3">TBRC 0563</strain>
    </source>
</reference>
<feature type="chain" id="PRO_5046909147" evidence="1">
    <location>
        <begin position="28"/>
        <end position="372"/>
    </location>
</feature>
<evidence type="ECO:0000256" key="1">
    <source>
        <dbReference type="SAM" id="SignalP"/>
    </source>
</evidence>
<evidence type="ECO:0000313" key="3">
    <source>
        <dbReference type="Proteomes" id="UP001589627"/>
    </source>
</evidence>